<organism evidence="1 2">
    <name type="scientific">Trichinella patagoniensis</name>
    <dbReference type="NCBI Taxonomy" id="990121"/>
    <lineage>
        <taxon>Eukaryota</taxon>
        <taxon>Metazoa</taxon>
        <taxon>Ecdysozoa</taxon>
        <taxon>Nematoda</taxon>
        <taxon>Enoplea</taxon>
        <taxon>Dorylaimia</taxon>
        <taxon>Trichinellida</taxon>
        <taxon>Trichinellidae</taxon>
        <taxon>Trichinella</taxon>
    </lineage>
</organism>
<evidence type="ECO:0000313" key="2">
    <source>
        <dbReference type="Proteomes" id="UP000054783"/>
    </source>
</evidence>
<protein>
    <submittedName>
        <fullName evidence="1">Uncharacterized protein</fullName>
    </submittedName>
</protein>
<name>A0A0V1A6W4_9BILA</name>
<sequence length="41" mass="4670">MKSVDSRQLFQSFQCSILCGSKVRWMSGWSLHSFCSMVPGK</sequence>
<proteinExistence type="predicted"/>
<evidence type="ECO:0000313" key="1">
    <source>
        <dbReference type="EMBL" id="KRY20188.1"/>
    </source>
</evidence>
<reference evidence="1 2" key="1">
    <citation type="submission" date="2015-01" db="EMBL/GenBank/DDBJ databases">
        <title>Evolution of Trichinella species and genotypes.</title>
        <authorList>
            <person name="Korhonen P.K."/>
            <person name="Edoardo P."/>
            <person name="Giuseppe L.R."/>
            <person name="Gasser R.B."/>
        </authorList>
    </citation>
    <scope>NUCLEOTIDE SEQUENCE [LARGE SCALE GENOMIC DNA]</scope>
    <source>
        <strain evidence="1">ISS2496</strain>
    </source>
</reference>
<comment type="caution">
    <text evidence="1">The sequence shown here is derived from an EMBL/GenBank/DDBJ whole genome shotgun (WGS) entry which is preliminary data.</text>
</comment>
<keyword evidence="2" id="KW-1185">Reference proteome</keyword>
<dbReference type="AlphaFoldDB" id="A0A0V1A6W4"/>
<dbReference type="EMBL" id="JYDQ01000027">
    <property type="protein sequence ID" value="KRY20188.1"/>
    <property type="molecule type" value="Genomic_DNA"/>
</dbReference>
<gene>
    <name evidence="1" type="ORF">T12_8253</name>
</gene>
<accession>A0A0V1A6W4</accession>
<dbReference type="Proteomes" id="UP000054783">
    <property type="component" value="Unassembled WGS sequence"/>
</dbReference>